<dbReference type="Proteomes" id="UP000694851">
    <property type="component" value="Unplaced"/>
</dbReference>
<feature type="compositionally biased region" description="Polar residues" evidence="1">
    <location>
        <begin position="28"/>
        <end position="42"/>
    </location>
</feature>
<protein>
    <submittedName>
        <fullName evidence="3">Nutritionally-regulated adipose and cardiac enriched protein homolog isoform X1</fullName>
    </submittedName>
</protein>
<dbReference type="RefSeq" id="XP_019494737.1">
    <property type="nucleotide sequence ID" value="XM_019639192.1"/>
</dbReference>
<name>A0A8B7R2A9_HIPAR</name>
<dbReference type="AlphaFoldDB" id="A0A8B7R2A9"/>
<feature type="compositionally biased region" description="Pro residues" evidence="1">
    <location>
        <begin position="276"/>
        <end position="292"/>
    </location>
</feature>
<organism evidence="2 3">
    <name type="scientific">Hipposideros armiger</name>
    <name type="common">Great Himalayan leaf-nosed bat</name>
    <dbReference type="NCBI Taxonomy" id="186990"/>
    <lineage>
        <taxon>Eukaryota</taxon>
        <taxon>Metazoa</taxon>
        <taxon>Chordata</taxon>
        <taxon>Craniata</taxon>
        <taxon>Vertebrata</taxon>
        <taxon>Euteleostomi</taxon>
        <taxon>Mammalia</taxon>
        <taxon>Eutheria</taxon>
        <taxon>Laurasiatheria</taxon>
        <taxon>Chiroptera</taxon>
        <taxon>Yinpterochiroptera</taxon>
        <taxon>Rhinolophoidea</taxon>
        <taxon>Hipposideridae</taxon>
        <taxon>Hipposideros</taxon>
    </lineage>
</organism>
<keyword evidence="2" id="KW-1185">Reference proteome</keyword>
<feature type="region of interest" description="Disordered" evidence="1">
    <location>
        <begin position="139"/>
        <end position="306"/>
    </location>
</feature>
<feature type="compositionally biased region" description="Basic residues" evidence="1">
    <location>
        <begin position="208"/>
        <end position="219"/>
    </location>
</feature>
<dbReference type="GeneID" id="109380999"/>
<gene>
    <name evidence="3" type="primary">CUNH14orf180</name>
</gene>
<feature type="compositionally biased region" description="Low complexity" evidence="1">
    <location>
        <begin position="235"/>
        <end position="258"/>
    </location>
</feature>
<accession>A0A8B7R2A9</accession>
<dbReference type="KEGG" id="hai:109380999"/>
<evidence type="ECO:0000313" key="2">
    <source>
        <dbReference type="Proteomes" id="UP000694851"/>
    </source>
</evidence>
<proteinExistence type="predicted"/>
<sequence>MSSPALGPVDFPWGSLLFLPKGRGNYSSALASWPSSTTQQRGLGQGRRPAVNGPAVWWAAPPDQSQQEAGQTRPHPPTQPSARLPSGQRGAALRDLQDHAGQCPLGDATEPCCHCFSVSAESQDHVTVNEDCSASLEPRLPARDKTSGQKECKGHSRLTGAQDRKGGRQGEPPFDPETKPAGAPRPWGRATEDLEARAVPRAPGGGRPLHRRQGAHCHRQGAWPAQCPRRPPAPAAVRVRPAGAGAGPVLRPRGHPGLAPRPRPAPPACSPRLLALPPPALTGARPSPPALRPPEGRPARGSPEWL</sequence>
<reference evidence="3" key="1">
    <citation type="submission" date="2025-08" db="UniProtKB">
        <authorList>
            <consortium name="RefSeq"/>
        </authorList>
    </citation>
    <scope>IDENTIFICATION</scope>
    <source>
        <tissue evidence="3">Muscle</tissue>
    </source>
</reference>
<feature type="compositionally biased region" description="Pro residues" evidence="1">
    <location>
        <begin position="259"/>
        <end position="269"/>
    </location>
</feature>
<evidence type="ECO:0000256" key="1">
    <source>
        <dbReference type="SAM" id="MobiDB-lite"/>
    </source>
</evidence>
<dbReference type="CTD" id="110258342"/>
<feature type="region of interest" description="Disordered" evidence="1">
    <location>
        <begin position="28"/>
        <end position="95"/>
    </location>
</feature>
<evidence type="ECO:0000313" key="3">
    <source>
        <dbReference type="RefSeq" id="XP_019494737.1"/>
    </source>
</evidence>
<feature type="compositionally biased region" description="Basic and acidic residues" evidence="1">
    <location>
        <begin position="140"/>
        <end position="154"/>
    </location>
</feature>